<name>A0A9W8XHN1_9PLEO</name>
<accession>A0A9W8XHN1</accession>
<dbReference type="GeneID" id="80912609"/>
<protein>
    <submittedName>
        <fullName evidence="1">Uncharacterized protein</fullName>
    </submittedName>
</protein>
<keyword evidence="2" id="KW-1185">Reference proteome</keyword>
<organism evidence="1 2">
    <name type="scientific">Didymosphaeria variabile</name>
    <dbReference type="NCBI Taxonomy" id="1932322"/>
    <lineage>
        <taxon>Eukaryota</taxon>
        <taxon>Fungi</taxon>
        <taxon>Dikarya</taxon>
        <taxon>Ascomycota</taxon>
        <taxon>Pezizomycotina</taxon>
        <taxon>Dothideomycetes</taxon>
        <taxon>Pleosporomycetidae</taxon>
        <taxon>Pleosporales</taxon>
        <taxon>Massarineae</taxon>
        <taxon>Didymosphaeriaceae</taxon>
        <taxon>Didymosphaeria</taxon>
    </lineage>
</organism>
<sequence>MSFSYNDPEKVTPTDEAIQYHYKLAAMLVKKLALVPKHTFYAECKPTIDDIYKLTKSCYPNQIPRSVGLFYLFQNFGYLASNNFSGCKLEGGFNVSRMVWYWNLDKTHSFSRHHHQVLANFLVASLVAAEGENYDAKGMFVQLFIEAFITANLRDTDHEEQDEFLNHWDTCEFDLITFTNKDLKRIMKKVLQLREELPSEPMQTTCFASEARRQNYALYCQNAAAWAVHWMAAWEKKAEAAEADEKEDQTKPLKWDDDLCDVMAALGMNNDVSCARWCYGISSTSRSFRRT</sequence>
<evidence type="ECO:0000313" key="1">
    <source>
        <dbReference type="EMBL" id="KAJ4350458.1"/>
    </source>
</evidence>
<gene>
    <name evidence="1" type="ORF">N0V89_009079</name>
</gene>
<evidence type="ECO:0000313" key="2">
    <source>
        <dbReference type="Proteomes" id="UP001140513"/>
    </source>
</evidence>
<proteinExistence type="predicted"/>
<dbReference type="RefSeq" id="XP_056069388.1">
    <property type="nucleotide sequence ID" value="XM_056217832.1"/>
</dbReference>
<reference evidence="1" key="1">
    <citation type="submission" date="2022-10" db="EMBL/GenBank/DDBJ databases">
        <title>Tapping the CABI collections for fungal endophytes: first genome assemblies for Collariella, Neodidymelliopsis, Ascochyta clinopodiicola, Didymella pomorum, Didymosphaeria variabile, Neocosmospora piperis and Neocucurbitaria cava.</title>
        <authorList>
            <person name="Hill R."/>
        </authorList>
    </citation>
    <scope>NUCLEOTIDE SEQUENCE</scope>
    <source>
        <strain evidence="1">IMI 356815</strain>
    </source>
</reference>
<comment type="caution">
    <text evidence="1">The sequence shown here is derived from an EMBL/GenBank/DDBJ whole genome shotgun (WGS) entry which is preliminary data.</text>
</comment>
<dbReference type="OrthoDB" id="3801165at2759"/>
<dbReference type="Proteomes" id="UP001140513">
    <property type="component" value="Unassembled WGS sequence"/>
</dbReference>
<dbReference type="EMBL" id="JAPEUX010000006">
    <property type="protein sequence ID" value="KAJ4350458.1"/>
    <property type="molecule type" value="Genomic_DNA"/>
</dbReference>
<dbReference type="AlphaFoldDB" id="A0A9W8XHN1"/>